<evidence type="ECO:0000313" key="10">
    <source>
        <dbReference type="Proteomes" id="UP000192472"/>
    </source>
</evidence>
<dbReference type="AlphaFoldDB" id="A0A1W2GDC8"/>
<dbReference type="SUPFAM" id="SSF49464">
    <property type="entry name" value="Carboxypeptidase regulatory domain-like"/>
    <property type="match status" value="1"/>
</dbReference>
<evidence type="ECO:0000256" key="6">
    <source>
        <dbReference type="ARBA" id="ARBA00023237"/>
    </source>
</evidence>
<dbReference type="InterPro" id="IPR012910">
    <property type="entry name" value="Plug_dom"/>
</dbReference>
<dbReference type="Gene3D" id="2.60.40.1120">
    <property type="entry name" value="Carboxypeptidase-like, regulatory domain"/>
    <property type="match status" value="1"/>
</dbReference>
<dbReference type="GO" id="GO:0009279">
    <property type="term" value="C:cell outer membrane"/>
    <property type="evidence" value="ECO:0007669"/>
    <property type="project" value="UniProtKB-SubCell"/>
</dbReference>
<keyword evidence="3 7" id="KW-1134">Transmembrane beta strand</keyword>
<dbReference type="Pfam" id="PF07715">
    <property type="entry name" value="Plug"/>
    <property type="match status" value="1"/>
</dbReference>
<keyword evidence="4 7" id="KW-0812">Transmembrane</keyword>
<evidence type="ECO:0000256" key="2">
    <source>
        <dbReference type="ARBA" id="ARBA00022448"/>
    </source>
</evidence>
<dbReference type="Proteomes" id="UP000192472">
    <property type="component" value="Unassembled WGS sequence"/>
</dbReference>
<accession>A0A1W2GDC8</accession>
<keyword evidence="2 7" id="KW-0813">Transport</keyword>
<dbReference type="InterPro" id="IPR037066">
    <property type="entry name" value="Plug_dom_sf"/>
</dbReference>
<dbReference type="Pfam" id="PF13715">
    <property type="entry name" value="CarbopepD_reg_2"/>
    <property type="match status" value="1"/>
</dbReference>
<dbReference type="InterPro" id="IPR036942">
    <property type="entry name" value="Beta-barrel_TonB_sf"/>
</dbReference>
<keyword evidence="9" id="KW-0675">Receptor</keyword>
<evidence type="ECO:0000256" key="5">
    <source>
        <dbReference type="ARBA" id="ARBA00023136"/>
    </source>
</evidence>
<keyword evidence="10" id="KW-1185">Reference proteome</keyword>
<evidence type="ECO:0000313" key="9">
    <source>
        <dbReference type="EMBL" id="SMD34670.1"/>
    </source>
</evidence>
<dbReference type="PROSITE" id="PS52016">
    <property type="entry name" value="TONB_DEPENDENT_REC_3"/>
    <property type="match status" value="1"/>
</dbReference>
<evidence type="ECO:0000256" key="3">
    <source>
        <dbReference type="ARBA" id="ARBA00022452"/>
    </source>
</evidence>
<dbReference type="Gene3D" id="2.170.130.10">
    <property type="entry name" value="TonB-dependent receptor, plug domain"/>
    <property type="match status" value="1"/>
</dbReference>
<proteinExistence type="inferred from homology"/>
<gene>
    <name evidence="9" type="ORF">SAMN04488029_2127</name>
</gene>
<name>A0A1W2GDC8_REIFA</name>
<keyword evidence="5 7" id="KW-0472">Membrane</keyword>
<dbReference type="OrthoDB" id="1111684at2"/>
<dbReference type="InterPro" id="IPR008969">
    <property type="entry name" value="CarboxyPept-like_regulatory"/>
</dbReference>
<organism evidence="9 10">
    <name type="scientific">Reichenbachiella faecimaris</name>
    <dbReference type="NCBI Taxonomy" id="692418"/>
    <lineage>
        <taxon>Bacteria</taxon>
        <taxon>Pseudomonadati</taxon>
        <taxon>Bacteroidota</taxon>
        <taxon>Cytophagia</taxon>
        <taxon>Cytophagales</taxon>
        <taxon>Reichenbachiellaceae</taxon>
        <taxon>Reichenbachiella</taxon>
    </lineage>
</organism>
<dbReference type="EMBL" id="FWYF01000002">
    <property type="protein sequence ID" value="SMD34670.1"/>
    <property type="molecule type" value="Genomic_DNA"/>
</dbReference>
<evidence type="ECO:0000256" key="4">
    <source>
        <dbReference type="ARBA" id="ARBA00022692"/>
    </source>
</evidence>
<comment type="similarity">
    <text evidence="7">Belongs to the TonB-dependent receptor family.</text>
</comment>
<comment type="subcellular location">
    <subcellularLocation>
        <location evidence="1 7">Cell outer membrane</location>
        <topology evidence="1 7">Multi-pass membrane protein</topology>
    </subcellularLocation>
</comment>
<sequence>MKRLILATMLSFLILSVRGQGYTMSGYLKDASNGETLIGATVLIKGTTQGAITNVYGFYSLTLPADTYEVEFRYIGFISVEQTVDLTSGNQRVDIELPEESQQLDEIVISAEPEDINVSGIQMSSNKLDIQTIQKMPSFMGESDVIKSIQFLPGVSTVGEGASGFNVRGGSVGQNMILLDEAPVYNSSHCLGFFSVFNPDAVKDVNLIKGGIPARYGGRIASVLDIRMKEGNSKEFTAEGGIGTIFSRFAVEGPIAKEKASFILAGRRSYIDIIAKPFVEELDNGAGLNFYDLTLKTNWNINENNRVYLSGYWGKDNFNFDEDQGFSWGNRTATLRWNHIFNERLFSNFTIYTSDYKYLLAFGEDQDNEFDWSSRVKNFSFKPEFTFFINPENEISFGGETLYFSFEPANASGVSEGEIIDFSLEQKHVIESTTFVSNNQKIGNNVELEYGVRLSSFALLGSGKSITYGDTTPGTRKPVVGVESHNKGDLMQSYHNLEPRFAMKYQLNDYSSLKASYNKTSQYIHLISNTTASNPLDVWTPSSNNIKPQIGHQIALGWFRNFGPDNNLELSAETYYRKTLNQIDYINGADLLINEYLEGDLLSGEGRAYGLEIIAKKNTGKFTGWVSYTLAKTELKVDGINNDNWYDTRYDQRHNFKAAVFYDTENRWSFSANFSFLTGTPTTFPTSRYYVGDYAVPHVAGNERNGFRIPNYHRLDLSATLQGKTLNKKGELKKYHSYWVFSIYNVYGKQNPFSIYFSQDNDAPISGDPISTQATQVSIIGTMMPAISYNFKF</sequence>
<evidence type="ECO:0000256" key="7">
    <source>
        <dbReference type="PROSITE-ProRule" id="PRU01360"/>
    </source>
</evidence>
<evidence type="ECO:0000256" key="1">
    <source>
        <dbReference type="ARBA" id="ARBA00004571"/>
    </source>
</evidence>
<keyword evidence="6 7" id="KW-0998">Cell outer membrane</keyword>
<dbReference type="STRING" id="692418.SAMN04488029_2127"/>
<dbReference type="InterPro" id="IPR039426">
    <property type="entry name" value="TonB-dep_rcpt-like"/>
</dbReference>
<evidence type="ECO:0000259" key="8">
    <source>
        <dbReference type="Pfam" id="PF07715"/>
    </source>
</evidence>
<protein>
    <submittedName>
        <fullName evidence="9">Outer membrane receptor proteins, mostly Fe transport</fullName>
    </submittedName>
</protein>
<dbReference type="RefSeq" id="WP_084372797.1">
    <property type="nucleotide sequence ID" value="NZ_FWYF01000002.1"/>
</dbReference>
<dbReference type="Gene3D" id="2.40.170.20">
    <property type="entry name" value="TonB-dependent receptor, beta-barrel domain"/>
    <property type="match status" value="1"/>
</dbReference>
<reference evidence="9 10" key="1">
    <citation type="submission" date="2017-04" db="EMBL/GenBank/DDBJ databases">
        <authorList>
            <person name="Afonso C.L."/>
            <person name="Miller P.J."/>
            <person name="Scott M.A."/>
            <person name="Spackman E."/>
            <person name="Goraichik I."/>
            <person name="Dimitrov K.M."/>
            <person name="Suarez D.L."/>
            <person name="Swayne D.E."/>
        </authorList>
    </citation>
    <scope>NUCLEOTIDE SEQUENCE [LARGE SCALE GENOMIC DNA]</scope>
    <source>
        <strain evidence="9 10">DSM 26133</strain>
    </source>
</reference>
<dbReference type="SUPFAM" id="SSF56935">
    <property type="entry name" value="Porins"/>
    <property type="match status" value="1"/>
</dbReference>
<feature type="domain" description="TonB-dependent receptor plug" evidence="8">
    <location>
        <begin position="141"/>
        <end position="219"/>
    </location>
</feature>